<evidence type="ECO:0000313" key="2">
    <source>
        <dbReference type="EMBL" id="SDE02356.1"/>
    </source>
</evidence>
<organism evidence="2 3">
    <name type="scientific">Glycomyces harbinensis</name>
    <dbReference type="NCBI Taxonomy" id="58114"/>
    <lineage>
        <taxon>Bacteria</taxon>
        <taxon>Bacillati</taxon>
        <taxon>Actinomycetota</taxon>
        <taxon>Actinomycetes</taxon>
        <taxon>Glycomycetales</taxon>
        <taxon>Glycomycetaceae</taxon>
        <taxon>Glycomyces</taxon>
    </lineage>
</organism>
<proteinExistence type="predicted"/>
<dbReference type="PANTHER" id="PTHR31460:SF3">
    <property type="entry name" value="MESOCENTIN"/>
    <property type="match status" value="1"/>
</dbReference>
<gene>
    <name evidence="2" type="ORF">SAMN05216270_11123</name>
</gene>
<feature type="signal peptide" evidence="1">
    <location>
        <begin position="1"/>
        <end position="27"/>
    </location>
</feature>
<dbReference type="SUPFAM" id="SSF63829">
    <property type="entry name" value="Calcium-dependent phosphotriesterase"/>
    <property type="match status" value="1"/>
</dbReference>
<dbReference type="RefSeq" id="WP_143014970.1">
    <property type="nucleotide sequence ID" value="NZ_FNAD01000011.1"/>
</dbReference>
<dbReference type="AlphaFoldDB" id="A0A1G6ZLA9"/>
<dbReference type="EMBL" id="FNAD01000011">
    <property type="protein sequence ID" value="SDE02356.1"/>
    <property type="molecule type" value="Genomic_DNA"/>
</dbReference>
<feature type="chain" id="PRO_5011517568" evidence="1">
    <location>
        <begin position="28"/>
        <end position="331"/>
    </location>
</feature>
<dbReference type="PANTHER" id="PTHR31460">
    <property type="match status" value="1"/>
</dbReference>
<evidence type="ECO:0000256" key="1">
    <source>
        <dbReference type="SAM" id="SignalP"/>
    </source>
</evidence>
<dbReference type="OrthoDB" id="504981at2"/>
<protein>
    <submittedName>
        <fullName evidence="2">Sugar lactone lactonase YvrE</fullName>
    </submittedName>
</protein>
<dbReference type="InterPro" id="IPR053224">
    <property type="entry name" value="Sensory_adhesion_molecule"/>
</dbReference>
<accession>A0A1G6ZLA9</accession>
<keyword evidence="1" id="KW-0732">Signal</keyword>
<dbReference type="STRING" id="58114.SAMN05216270_11123"/>
<dbReference type="Proteomes" id="UP000198949">
    <property type="component" value="Unassembled WGS sequence"/>
</dbReference>
<name>A0A1G6ZLA9_9ACTN</name>
<sequence>MHKHITGPVLAALAAATLVAAASPATAAGPQGERRPDLVEAQAPTLYPEGVAYDSGRDAFLVSSARHGTVSIVADDGTVETLVEDPAMIAALGVTVDARNDRLLVANADNGVAEGSSSETAGLVAGLGIFDLESGDRIAYIDLAALVPDGGGFFANDVAVAPDGTAYVTDSFAGAVYAVEPDGSASMLVRDERLAFEGGYGANGIVYDSGRLVVGNYSDASLWRIDTARPDRLREVKVDGDLTGVDGLRLRPDGSLVAVLNTLGGGGEDAVRVLWLSRDWGSATVKSGKDWPDAAPTAATVVGCSVHVLSGDLGLLLSGTGSSDEFSIRRY</sequence>
<reference evidence="3" key="1">
    <citation type="submission" date="2016-10" db="EMBL/GenBank/DDBJ databases">
        <authorList>
            <person name="Varghese N."/>
            <person name="Submissions S."/>
        </authorList>
    </citation>
    <scope>NUCLEOTIDE SEQUENCE [LARGE SCALE GENOMIC DNA]</scope>
    <source>
        <strain evidence="3">CGMCC 4.3516</strain>
    </source>
</reference>
<evidence type="ECO:0000313" key="3">
    <source>
        <dbReference type="Proteomes" id="UP000198949"/>
    </source>
</evidence>
<keyword evidence="3" id="KW-1185">Reference proteome</keyword>
<dbReference type="InterPro" id="IPR015943">
    <property type="entry name" value="WD40/YVTN_repeat-like_dom_sf"/>
</dbReference>
<dbReference type="Gene3D" id="2.130.10.10">
    <property type="entry name" value="YVTN repeat-like/Quinoprotein amine dehydrogenase"/>
    <property type="match status" value="2"/>
</dbReference>